<keyword evidence="2" id="KW-0963">Cytoplasm</keyword>
<feature type="compositionally biased region" description="Low complexity" evidence="3">
    <location>
        <begin position="394"/>
        <end position="416"/>
    </location>
</feature>
<feature type="compositionally biased region" description="Polar residues" evidence="3">
    <location>
        <begin position="296"/>
        <end position="306"/>
    </location>
</feature>
<evidence type="ECO:0000256" key="2">
    <source>
        <dbReference type="ARBA" id="ARBA00022490"/>
    </source>
</evidence>
<dbReference type="InterPro" id="IPR035899">
    <property type="entry name" value="DBL_dom_sf"/>
</dbReference>
<gene>
    <name evidence="5" type="ORF">BMF94_1555</name>
</gene>
<dbReference type="OrthoDB" id="1716625at2759"/>
<comment type="subcellular location">
    <subcellularLocation>
        <location evidence="1">Cytoplasm</location>
    </subcellularLocation>
</comment>
<evidence type="ECO:0000256" key="3">
    <source>
        <dbReference type="SAM" id="MobiDB-lite"/>
    </source>
</evidence>
<reference evidence="5 6" key="1">
    <citation type="journal article" date="2018" name="Front. Microbiol.">
        <title>Prospects for Fungal Bioremediation of Acidic Radioactive Waste Sites: Characterization and Genome Sequence of Rhodotorula taiwanensis MD1149.</title>
        <authorList>
            <person name="Tkavc R."/>
            <person name="Matrosova V.Y."/>
            <person name="Grichenko O.E."/>
            <person name="Gostincar C."/>
            <person name="Volpe R.P."/>
            <person name="Klimenkova P."/>
            <person name="Gaidamakova E.K."/>
            <person name="Zhou C.E."/>
            <person name="Stewart B.J."/>
            <person name="Lyman M.G."/>
            <person name="Malfatti S.A."/>
            <person name="Rubinfeld B."/>
            <person name="Courtot M."/>
            <person name="Singh J."/>
            <person name="Dalgard C.L."/>
            <person name="Hamilton T."/>
            <person name="Frey K.G."/>
            <person name="Gunde-Cimerman N."/>
            <person name="Dugan L."/>
            <person name="Daly M.J."/>
        </authorList>
    </citation>
    <scope>NUCLEOTIDE SEQUENCE [LARGE SCALE GENOMIC DNA]</scope>
    <source>
        <strain evidence="5 6">MD1149</strain>
    </source>
</reference>
<dbReference type="GO" id="GO:0005085">
    <property type="term" value="F:guanyl-nucleotide exchange factor activity"/>
    <property type="evidence" value="ECO:0007669"/>
    <property type="project" value="InterPro"/>
</dbReference>
<dbReference type="PROSITE" id="PS50010">
    <property type="entry name" value="DH_2"/>
    <property type="match status" value="1"/>
</dbReference>
<dbReference type="PANTHER" id="PTHR46006">
    <property type="entry name" value="RHO GUANINE NUCLEOTIDE EXCHANGE FACTOR AT 64C, ISOFORM A"/>
    <property type="match status" value="1"/>
</dbReference>
<feature type="compositionally biased region" description="Pro residues" evidence="3">
    <location>
        <begin position="868"/>
        <end position="877"/>
    </location>
</feature>
<dbReference type="PANTHER" id="PTHR46006:SF7">
    <property type="entry name" value="DH DOMAIN-CONTAINING PROTEIN"/>
    <property type="match status" value="1"/>
</dbReference>
<dbReference type="GO" id="GO:0005737">
    <property type="term" value="C:cytoplasm"/>
    <property type="evidence" value="ECO:0007669"/>
    <property type="project" value="UniProtKB-SubCell"/>
</dbReference>
<keyword evidence="6" id="KW-1185">Reference proteome</keyword>
<proteinExistence type="predicted"/>
<feature type="compositionally biased region" description="Basic residues" evidence="3">
    <location>
        <begin position="1"/>
        <end position="11"/>
    </location>
</feature>
<organism evidence="5 6">
    <name type="scientific">Rhodotorula taiwanensis</name>
    <dbReference type="NCBI Taxonomy" id="741276"/>
    <lineage>
        <taxon>Eukaryota</taxon>
        <taxon>Fungi</taxon>
        <taxon>Dikarya</taxon>
        <taxon>Basidiomycota</taxon>
        <taxon>Pucciniomycotina</taxon>
        <taxon>Microbotryomycetes</taxon>
        <taxon>Sporidiobolales</taxon>
        <taxon>Sporidiobolaceae</taxon>
        <taxon>Rhodotorula</taxon>
    </lineage>
</organism>
<dbReference type="GO" id="GO:0035025">
    <property type="term" value="P:positive regulation of Rho protein signal transduction"/>
    <property type="evidence" value="ECO:0007669"/>
    <property type="project" value="TreeGrafter"/>
</dbReference>
<feature type="region of interest" description="Disordered" evidence="3">
    <location>
        <begin position="636"/>
        <end position="663"/>
    </location>
</feature>
<evidence type="ECO:0000313" key="5">
    <source>
        <dbReference type="EMBL" id="POY75328.1"/>
    </source>
</evidence>
<feature type="region of interest" description="Disordered" evidence="3">
    <location>
        <begin position="272"/>
        <end position="307"/>
    </location>
</feature>
<dbReference type="STRING" id="741276.A0A2S5BEX4"/>
<dbReference type="AlphaFoldDB" id="A0A2S5BEX4"/>
<evidence type="ECO:0000256" key="1">
    <source>
        <dbReference type="ARBA" id="ARBA00004496"/>
    </source>
</evidence>
<feature type="compositionally biased region" description="Polar residues" evidence="3">
    <location>
        <begin position="93"/>
        <end position="109"/>
    </location>
</feature>
<feature type="region of interest" description="Disordered" evidence="3">
    <location>
        <begin position="73"/>
        <end position="109"/>
    </location>
</feature>
<evidence type="ECO:0000259" key="4">
    <source>
        <dbReference type="PROSITE" id="PS50010"/>
    </source>
</evidence>
<sequence>MLKFWRSRKSNGKAPDSSRKPSPAPSGLLSTNGSNATLPKSTLTTATTQTETEGPLHGLGFAVGIDTGEAVSQADRRQAEGTGRELSRLDGSTCGTGLSVPSTKGASTTTTLLDSKDVRALRDLNGRSPTSTRNGFLSVDSVHKSLSPPALSPPARRNSQDRRATSPSLASTTWAAAGPQSRNRSYASGLDGQDPSDDLGRDGQPGARCEPVGTRTDEARDPLGGGCKRRTASRDGTGNPSETALMEFPHYSYVAELRSLVEKYSNPLLHPHLSTSPSVPPSLSPRPSSARTLSPYLSSPATSASSAELPIASRFSRSPSPQPVPDRLAADLSVIDFAEGAHSEARDPQPSGVSYLGRPSLPELPTGARRTLSPAPLEPVHSNASTGRLASFGSRARSSLRPASSSRKLRGSESSLTVDNDWTAVPPLPESLRNALQATIDMLQGHEDLSSRLKEQWIKAFPLVRGLAAIWSEQPWFLHTYTAYIVALEDALATLEAHLGAATRATEQANRKRLFKSSKSREDSSVVQLGLFLRRLEEQAAAAGESNLGICLSKPLMRLSKLPLLMQALLYHTDPTTHEWEKTRTMALEVDALVRSIEDEKLDQDDRETARDALARIDGIRDQALMAPRGARVLLDERPAPPSALTHKRSSRRLSTAPAKRSARNGSNDWLVVFTDVVVRVEKVGETESETSAFSLTSLIPFEAYRAASLASRRRRADKANYARLESFGIPLETVHRTEISSADRFVGIERWETPEDAEAALEVYYELRRADEVRTDADESSSFSDRDAESQMSFQYDGDEPKPVRRNFRTSNGNRDVGVRSPSPTKFAGRLREGTRPISPDSNTRDARYDAPTVSSMLKAQQRAVAPPCPPSPPRPRQATARPLSFARDDSTYGLYSIWAEAERN</sequence>
<feature type="region of interest" description="Disordered" evidence="3">
    <location>
        <begin position="776"/>
        <end position="888"/>
    </location>
</feature>
<dbReference type="EMBL" id="PJQD01000017">
    <property type="protein sequence ID" value="POY75328.1"/>
    <property type="molecule type" value="Genomic_DNA"/>
</dbReference>
<feature type="compositionally biased region" description="Low complexity" evidence="3">
    <location>
        <begin position="36"/>
        <end position="53"/>
    </location>
</feature>
<accession>A0A2S5BEX4</accession>
<feature type="compositionally biased region" description="Low complexity" evidence="3">
    <location>
        <begin position="145"/>
        <end position="155"/>
    </location>
</feature>
<name>A0A2S5BEX4_9BASI</name>
<feature type="compositionally biased region" description="Low complexity" evidence="3">
    <location>
        <begin position="285"/>
        <end position="295"/>
    </location>
</feature>
<protein>
    <recommendedName>
        <fullName evidence="4">DH domain-containing protein</fullName>
    </recommendedName>
</protein>
<dbReference type="Gene3D" id="1.20.900.10">
    <property type="entry name" value="Dbl homology (DH) domain"/>
    <property type="match status" value="1"/>
</dbReference>
<dbReference type="InterPro" id="IPR000219">
    <property type="entry name" value="DH_dom"/>
</dbReference>
<feature type="compositionally biased region" description="Polar residues" evidence="3">
    <location>
        <begin position="165"/>
        <end position="186"/>
    </location>
</feature>
<dbReference type="InterPro" id="IPR051480">
    <property type="entry name" value="Endocytic_GEF_Adapter"/>
</dbReference>
<feature type="compositionally biased region" description="Basic and acidic residues" evidence="3">
    <location>
        <begin position="74"/>
        <end position="88"/>
    </location>
</feature>
<dbReference type="SUPFAM" id="SSF48065">
    <property type="entry name" value="DBL homology domain (DH-domain)"/>
    <property type="match status" value="1"/>
</dbReference>
<feature type="region of interest" description="Disordered" evidence="3">
    <location>
        <begin position="341"/>
        <end position="423"/>
    </location>
</feature>
<feature type="domain" description="DH" evidence="4">
    <location>
        <begin position="473"/>
        <end position="627"/>
    </location>
</feature>
<comment type="caution">
    <text evidence="5">The sequence shown here is derived from an EMBL/GenBank/DDBJ whole genome shotgun (WGS) entry which is preliminary data.</text>
</comment>
<dbReference type="Proteomes" id="UP000237144">
    <property type="component" value="Unassembled WGS sequence"/>
</dbReference>
<feature type="region of interest" description="Disordered" evidence="3">
    <location>
        <begin position="1"/>
        <end position="61"/>
    </location>
</feature>
<evidence type="ECO:0000313" key="6">
    <source>
        <dbReference type="Proteomes" id="UP000237144"/>
    </source>
</evidence>
<feature type="region of interest" description="Disordered" evidence="3">
    <location>
        <begin position="123"/>
        <end position="244"/>
    </location>
</feature>